<evidence type="ECO:0000313" key="3">
    <source>
        <dbReference type="Proteomes" id="UP000316476"/>
    </source>
</evidence>
<accession>A0A5C6FUK6</accession>
<dbReference type="AlphaFoldDB" id="A0A5C6FUK6"/>
<dbReference type="InterPro" id="IPR021345">
    <property type="entry name" value="DUF2961"/>
</dbReference>
<organism evidence="2 3">
    <name type="scientific">Crateriforma conspicua</name>
    <dbReference type="NCBI Taxonomy" id="2527996"/>
    <lineage>
        <taxon>Bacteria</taxon>
        <taxon>Pseudomonadati</taxon>
        <taxon>Planctomycetota</taxon>
        <taxon>Planctomycetia</taxon>
        <taxon>Planctomycetales</taxon>
        <taxon>Planctomycetaceae</taxon>
        <taxon>Crateriforma</taxon>
    </lineage>
</organism>
<proteinExistence type="predicted"/>
<evidence type="ECO:0000256" key="1">
    <source>
        <dbReference type="SAM" id="MobiDB-lite"/>
    </source>
</evidence>
<feature type="compositionally biased region" description="Basic residues" evidence="1">
    <location>
        <begin position="19"/>
        <end position="29"/>
    </location>
</feature>
<feature type="region of interest" description="Disordered" evidence="1">
    <location>
        <begin position="19"/>
        <end position="39"/>
    </location>
</feature>
<gene>
    <name evidence="2" type="ORF">V7x_21890</name>
</gene>
<dbReference type="EMBL" id="SJPZ01000001">
    <property type="protein sequence ID" value="TWU66619.1"/>
    <property type="molecule type" value="Genomic_DNA"/>
</dbReference>
<evidence type="ECO:0000313" key="2">
    <source>
        <dbReference type="EMBL" id="TWU66619.1"/>
    </source>
</evidence>
<dbReference type="Proteomes" id="UP000316476">
    <property type="component" value="Unassembled WGS sequence"/>
</dbReference>
<sequence length="780" mass="87678">MRSFSTMAHHMDAPRFHSLRRPKTWRSRRSPYGPALTVTSPDDRGVNRSVFWTAMFLFFAGAIVSECFSVCDAADDSISQQVDPHSPKQTSSKHRSADSVVTIETLLKDMVDRDEIARFPVKNFRLRQHSSYNRDSKTPDDPEGWFANGDFNRPPNGKNFIRTEVINGNKEWVLMDHDGPGAIVRTWMPWQNQKNGGTDLIMRIYLDGTDEPTLEGNMLGMFDGSGMFPYPFAHPSLRSAVNFFPIPYAKSCKVTVSEMPFFFQFTFREYDEGTPVKTFTIDDFRAAGNITQHVGQSLLNPATTGATERQLFHTRLGGGEQMKYDLPSGAAAVRELSVKLADFGDPMVTRDVVLKMDFDGKQTVWCPIGEFFGSGIGLNPFQGWYRTVAEDGTMTCRWVMPYQTNGTVSLVNLGSKDVVADLEIKTGPWTWDQRSMYFHANWRGQYPVPTLPRSDWNYITLKGRGVYVGDTLTVMNPVERWWGEGDEKIFVDGESFPSIFGTGTEDYYGYSWGGRSTDFYEHPFHAQPFCHQYNKQNRKTNTDERNTLGYSTETRTRVLDTMPFSDSLQLDMEVWSWSDCDMGYAAGTYWYGFADTTCNRKPTPQDATQRWVVPSVSNASASRQTPPPTSHFDHAIECETLKAVANRSGVKVIRNQNLGRYGQDRWSGGRHLFVRDTSIGDYVDLQVPTSGTNPVTITVHATTSFDYGILEFTVDGKPTGISLDTYSADVGVTGPVTLGTFTPHDDHVTMRIKVTGSNPDSKDPGTFFGLDCLVIESNTP</sequence>
<comment type="caution">
    <text evidence="2">The sequence shown here is derived from an EMBL/GenBank/DDBJ whole genome shotgun (WGS) entry which is preliminary data.</text>
</comment>
<reference evidence="2 3" key="1">
    <citation type="submission" date="2019-02" db="EMBL/GenBank/DDBJ databases">
        <title>Deep-cultivation of Planctomycetes and their phenomic and genomic characterization uncovers novel biology.</title>
        <authorList>
            <person name="Wiegand S."/>
            <person name="Jogler M."/>
            <person name="Boedeker C."/>
            <person name="Pinto D."/>
            <person name="Vollmers J."/>
            <person name="Rivas-Marin E."/>
            <person name="Kohn T."/>
            <person name="Peeters S.H."/>
            <person name="Heuer A."/>
            <person name="Rast P."/>
            <person name="Oberbeckmann S."/>
            <person name="Bunk B."/>
            <person name="Jeske O."/>
            <person name="Meyerdierks A."/>
            <person name="Storesund J.E."/>
            <person name="Kallscheuer N."/>
            <person name="Luecker S."/>
            <person name="Lage O.M."/>
            <person name="Pohl T."/>
            <person name="Merkel B.J."/>
            <person name="Hornburger P."/>
            <person name="Mueller R.-W."/>
            <person name="Bruemmer F."/>
            <person name="Labrenz M."/>
            <person name="Spormann A.M."/>
            <person name="Op Den Camp H."/>
            <person name="Overmann J."/>
            <person name="Amann R."/>
            <person name="Jetten M.S.M."/>
            <person name="Mascher T."/>
            <person name="Medema M.H."/>
            <person name="Devos D.P."/>
            <person name="Kaster A.-K."/>
            <person name="Ovreas L."/>
            <person name="Rohde M."/>
            <person name="Galperin M.Y."/>
            <person name="Jogler C."/>
        </authorList>
    </citation>
    <scope>NUCLEOTIDE SEQUENCE [LARGE SCALE GENOMIC DNA]</scope>
    <source>
        <strain evidence="2 3">V7</strain>
    </source>
</reference>
<protein>
    <recommendedName>
        <fullName evidence="4">DUF2961 domain-containing protein</fullName>
    </recommendedName>
</protein>
<dbReference type="Pfam" id="PF11175">
    <property type="entry name" value="DUF2961"/>
    <property type="match status" value="1"/>
</dbReference>
<evidence type="ECO:0008006" key="4">
    <source>
        <dbReference type="Google" id="ProtNLM"/>
    </source>
</evidence>
<name>A0A5C6FUK6_9PLAN</name>
<dbReference type="Gene3D" id="2.60.120.1390">
    <property type="match status" value="2"/>
</dbReference>